<dbReference type="EMBL" id="JBCGBO010000005">
    <property type="protein sequence ID" value="KAK9200590.1"/>
    <property type="molecule type" value="Genomic_DNA"/>
</dbReference>
<dbReference type="Proteomes" id="UP001428341">
    <property type="component" value="Unassembled WGS sequence"/>
</dbReference>
<sequence length="69" mass="7783">MGRISKIMAQRILGHISRGSCSVKCVQALKNFRLEMELRKVEYEAQVQWLYINDSFEIGGIEGVGLQGP</sequence>
<accession>A0AAP0MD43</accession>
<comment type="caution">
    <text evidence="1">The sequence shown here is derived from an EMBL/GenBank/DDBJ whole genome shotgun (WGS) entry which is preliminary data.</text>
</comment>
<name>A0AAP0MD43_9ROSI</name>
<evidence type="ECO:0000313" key="2">
    <source>
        <dbReference type="Proteomes" id="UP001428341"/>
    </source>
</evidence>
<organism evidence="1 2">
    <name type="scientific">Citrus x changshan-huyou</name>
    <dbReference type="NCBI Taxonomy" id="2935761"/>
    <lineage>
        <taxon>Eukaryota</taxon>
        <taxon>Viridiplantae</taxon>
        <taxon>Streptophyta</taxon>
        <taxon>Embryophyta</taxon>
        <taxon>Tracheophyta</taxon>
        <taxon>Spermatophyta</taxon>
        <taxon>Magnoliopsida</taxon>
        <taxon>eudicotyledons</taxon>
        <taxon>Gunneridae</taxon>
        <taxon>Pentapetalae</taxon>
        <taxon>rosids</taxon>
        <taxon>malvids</taxon>
        <taxon>Sapindales</taxon>
        <taxon>Rutaceae</taxon>
        <taxon>Aurantioideae</taxon>
        <taxon>Citrus</taxon>
    </lineage>
</organism>
<gene>
    <name evidence="1" type="ORF">WN944_015788</name>
</gene>
<proteinExistence type="predicted"/>
<reference evidence="1 2" key="1">
    <citation type="submission" date="2024-05" db="EMBL/GenBank/DDBJ databases">
        <title>Haplotype-resolved chromosome-level genome assembly of Huyou (Citrus changshanensis).</title>
        <authorList>
            <person name="Miao C."/>
            <person name="Chen W."/>
            <person name="Wu Y."/>
            <person name="Wang L."/>
            <person name="Zhao S."/>
            <person name="Grierson D."/>
            <person name="Xu C."/>
            <person name="Chen K."/>
        </authorList>
    </citation>
    <scope>NUCLEOTIDE SEQUENCE [LARGE SCALE GENOMIC DNA]</scope>
    <source>
        <strain evidence="1">01-14</strain>
        <tissue evidence="1">Leaf</tissue>
    </source>
</reference>
<evidence type="ECO:0000313" key="1">
    <source>
        <dbReference type="EMBL" id="KAK9200590.1"/>
    </source>
</evidence>
<dbReference type="AlphaFoldDB" id="A0AAP0MD43"/>
<protein>
    <submittedName>
        <fullName evidence="1">Uncharacterized protein</fullName>
    </submittedName>
</protein>
<keyword evidence="2" id="KW-1185">Reference proteome</keyword>